<gene>
    <name evidence="2" type="ORF">EKH80_03725</name>
</gene>
<keyword evidence="3" id="KW-1185">Reference proteome</keyword>
<evidence type="ECO:0000313" key="2">
    <source>
        <dbReference type="EMBL" id="RUL78920.1"/>
    </source>
</evidence>
<comment type="caution">
    <text evidence="2">The sequence shown here is derived from an EMBL/GenBank/DDBJ whole genome shotgun (WGS) entry which is preliminary data.</text>
</comment>
<protein>
    <submittedName>
        <fullName evidence="2">Uncharacterized protein</fullName>
    </submittedName>
</protein>
<dbReference type="InterPro" id="IPR045392">
    <property type="entry name" value="DUF6519"/>
</dbReference>
<proteinExistence type="predicted"/>
<accession>A0A3S0S2J1</accession>
<dbReference type="OrthoDB" id="134981at2"/>
<sequence length="551" mass="58552">MKGDFARVTFDPANHYSQVFQQQGRVLLEADWNEQGRIQQYLLRSFITDLVGPCWASGTGFAITATDAKGNSKQLGDWKLSQGHFYVDGILCELDQDCTLATQPNLPTPDDGADGSSGLANPPPQYALWMDVWERHLSYVEAPRIADIALDGVDTASRMQTVWQLRLLSQTAAVALLKDVEGALQIRLKATTGDTTAINGQIQQIATLKNQISGSADSNETDTCALIRDVLNARNNNACPQLTAELKSGSADGDPCSIAADARYSGCENQLYRVEIHDKGLPGSGGASFKWSRENGSVIFPITSASTPTVEGSQTKMTVTLASLGRDDRLGLAVGDWVELVDDAYTLRQQASPLLQVAAIEIPARIVTLQTSKTQQPYGVTLGKRPYVRRWDQQKGASQTGAIPVMEGADGAVELESGVLVTFQPGGLYATGDYWVIAARVADGGSLDWPTQDDGSPKPLSASGLHHYAVLGLHDEKNAYKECCCRFGPLCTRLRQTSAQSTDAIANVASATGKVAASGRSAKTASTPSASPTPSTPSASPTPSASSAPSA</sequence>
<reference evidence="2 3" key="1">
    <citation type="submission" date="2018-12" db="EMBL/GenBank/DDBJ databases">
        <title>Dyella dinghuensis sp. nov. DHOA06 and Dyella choica sp. nov. 4M-K27, isolated from forest soil.</title>
        <authorList>
            <person name="Qiu L.-H."/>
            <person name="Gao Z.-H."/>
        </authorList>
    </citation>
    <scope>NUCLEOTIDE SEQUENCE [LARGE SCALE GENOMIC DNA]</scope>
    <source>
        <strain evidence="2 3">4M-K27</strain>
    </source>
</reference>
<feature type="compositionally biased region" description="Low complexity" evidence="1">
    <location>
        <begin position="521"/>
        <end position="551"/>
    </location>
</feature>
<dbReference type="RefSeq" id="WP_126683377.1">
    <property type="nucleotide sequence ID" value="NZ_RYYV01000002.1"/>
</dbReference>
<dbReference type="Proteomes" id="UP000274358">
    <property type="component" value="Unassembled WGS sequence"/>
</dbReference>
<evidence type="ECO:0000256" key="1">
    <source>
        <dbReference type="SAM" id="MobiDB-lite"/>
    </source>
</evidence>
<dbReference type="AlphaFoldDB" id="A0A3S0S2J1"/>
<feature type="region of interest" description="Disordered" evidence="1">
    <location>
        <begin position="513"/>
        <end position="551"/>
    </location>
</feature>
<dbReference type="EMBL" id="RYYV01000002">
    <property type="protein sequence ID" value="RUL78920.1"/>
    <property type="molecule type" value="Genomic_DNA"/>
</dbReference>
<dbReference type="Pfam" id="PF20129">
    <property type="entry name" value="DUF6519"/>
    <property type="match status" value="1"/>
</dbReference>
<organism evidence="2 3">
    <name type="scientific">Dyella choica</name>
    <dbReference type="NCBI Taxonomy" id="1927959"/>
    <lineage>
        <taxon>Bacteria</taxon>
        <taxon>Pseudomonadati</taxon>
        <taxon>Pseudomonadota</taxon>
        <taxon>Gammaproteobacteria</taxon>
        <taxon>Lysobacterales</taxon>
        <taxon>Rhodanobacteraceae</taxon>
        <taxon>Dyella</taxon>
    </lineage>
</organism>
<evidence type="ECO:0000313" key="3">
    <source>
        <dbReference type="Proteomes" id="UP000274358"/>
    </source>
</evidence>
<name>A0A3S0S2J1_9GAMM</name>